<dbReference type="AlphaFoldDB" id="A0A5E4G955"/>
<protein>
    <submittedName>
        <fullName evidence="1">PREDICTED: reverse mRNAase</fullName>
    </submittedName>
</protein>
<dbReference type="EMBL" id="CABIKO010000442">
    <property type="protein sequence ID" value="VVA36276.1"/>
    <property type="molecule type" value="Genomic_DNA"/>
</dbReference>
<organism evidence="1 2">
    <name type="scientific">Prunus dulcis</name>
    <name type="common">Almond</name>
    <name type="synonym">Amygdalus dulcis</name>
    <dbReference type="NCBI Taxonomy" id="3755"/>
    <lineage>
        <taxon>Eukaryota</taxon>
        <taxon>Viridiplantae</taxon>
        <taxon>Streptophyta</taxon>
        <taxon>Embryophyta</taxon>
        <taxon>Tracheophyta</taxon>
        <taxon>Spermatophyta</taxon>
        <taxon>Magnoliopsida</taxon>
        <taxon>eudicotyledons</taxon>
        <taxon>Gunneridae</taxon>
        <taxon>Pentapetalae</taxon>
        <taxon>rosids</taxon>
        <taxon>fabids</taxon>
        <taxon>Rosales</taxon>
        <taxon>Rosaceae</taxon>
        <taxon>Amygdaloideae</taxon>
        <taxon>Amygdaleae</taxon>
        <taxon>Prunus</taxon>
    </lineage>
</organism>
<evidence type="ECO:0000313" key="1">
    <source>
        <dbReference type="EMBL" id="VVA36276.1"/>
    </source>
</evidence>
<dbReference type="OMA" id="CISTTIF"/>
<dbReference type="InParanoid" id="A0A5E4G955"/>
<accession>A0A5E4G955</accession>
<dbReference type="Gramene" id="VVA36276">
    <property type="protein sequence ID" value="VVA36276"/>
    <property type="gene ID" value="Prudul26B023046"/>
</dbReference>
<reference evidence="2" key="1">
    <citation type="journal article" date="2020" name="Plant J.">
        <title>Transposons played a major role in the diversification between the closely related almond and peach genomes: results from the almond genome sequence.</title>
        <authorList>
            <person name="Alioto T."/>
            <person name="Alexiou K.G."/>
            <person name="Bardil A."/>
            <person name="Barteri F."/>
            <person name="Castanera R."/>
            <person name="Cruz F."/>
            <person name="Dhingra A."/>
            <person name="Duval H."/>
            <person name="Fernandez I Marti A."/>
            <person name="Frias L."/>
            <person name="Galan B."/>
            <person name="Garcia J.L."/>
            <person name="Howad W."/>
            <person name="Gomez-Garrido J."/>
            <person name="Gut M."/>
            <person name="Julca I."/>
            <person name="Morata J."/>
            <person name="Puigdomenech P."/>
            <person name="Ribeca P."/>
            <person name="Rubio Cabetas M.J."/>
            <person name="Vlasova A."/>
            <person name="Wirthensohn M."/>
            <person name="Garcia-Mas J."/>
            <person name="Gabaldon T."/>
            <person name="Casacuberta J.M."/>
            <person name="Arus P."/>
        </authorList>
    </citation>
    <scope>NUCLEOTIDE SEQUENCE [LARGE SCALE GENOMIC DNA]</scope>
    <source>
        <strain evidence="2">cv. Texas</strain>
    </source>
</reference>
<name>A0A5E4G955_PRUDU</name>
<sequence>MMLKLGFSSQWVEKVMDCISTTIFSVLLKGNPLGHITPQRGLWQGCLLSPYIFLMRTEGFSSLAHDAEMRGDLVGVQVAREAPSVTHVLFEDDSILFMNATEKACVLNIPIVQCPEKYLRLPTFARKGRKINFGGAKAIPTYSMSCFRISKGLCKKLNGIMARFWWAKAKTGIHWMWEQILFLFGVHFNGGNNCSTRDFVGELEMGCPSRAMECAVTLTGFLGARGGNHHANSIGFSCKS</sequence>
<dbReference type="PANTHER" id="PTHR33116:SF86">
    <property type="entry name" value="REVERSE TRANSCRIPTASE DOMAIN-CONTAINING PROTEIN"/>
    <property type="match status" value="1"/>
</dbReference>
<dbReference type="PANTHER" id="PTHR33116">
    <property type="entry name" value="REVERSE TRANSCRIPTASE ZINC-BINDING DOMAIN-CONTAINING PROTEIN-RELATED-RELATED"/>
    <property type="match status" value="1"/>
</dbReference>
<dbReference type="Proteomes" id="UP000327085">
    <property type="component" value="Chromosome 3"/>
</dbReference>
<proteinExistence type="predicted"/>
<gene>
    <name evidence="1" type="ORF">ALMOND_2B023046</name>
</gene>
<evidence type="ECO:0000313" key="2">
    <source>
        <dbReference type="Proteomes" id="UP000327085"/>
    </source>
</evidence>